<organism evidence="1 2">
    <name type="scientific">Massilia aquatica</name>
    <dbReference type="NCBI Taxonomy" id="2609000"/>
    <lineage>
        <taxon>Bacteria</taxon>
        <taxon>Pseudomonadati</taxon>
        <taxon>Pseudomonadota</taxon>
        <taxon>Betaproteobacteria</taxon>
        <taxon>Burkholderiales</taxon>
        <taxon>Oxalobacteraceae</taxon>
        <taxon>Telluria group</taxon>
        <taxon>Massilia</taxon>
    </lineage>
</organism>
<gene>
    <name evidence="1" type="ORF">F1609_29480</name>
</gene>
<dbReference type="EMBL" id="VVIW01000029">
    <property type="protein sequence ID" value="NHZ44268.1"/>
    <property type="molecule type" value="Genomic_DNA"/>
</dbReference>
<protein>
    <submittedName>
        <fullName evidence="1">Uncharacterized protein</fullName>
    </submittedName>
</protein>
<name>A0ABX0MH93_9BURK</name>
<evidence type="ECO:0000313" key="1">
    <source>
        <dbReference type="EMBL" id="NHZ44268.1"/>
    </source>
</evidence>
<proteinExistence type="predicted"/>
<comment type="caution">
    <text evidence="1">The sequence shown here is derived from an EMBL/GenBank/DDBJ whole genome shotgun (WGS) entry which is preliminary data.</text>
</comment>
<accession>A0ABX0MH93</accession>
<evidence type="ECO:0000313" key="2">
    <source>
        <dbReference type="Proteomes" id="UP000819052"/>
    </source>
</evidence>
<dbReference type="Proteomes" id="UP000819052">
    <property type="component" value="Unassembled WGS sequence"/>
</dbReference>
<dbReference type="RefSeq" id="WP_167080783.1">
    <property type="nucleotide sequence ID" value="NZ_VVIW01000029.1"/>
</dbReference>
<sequence length="124" mass="13733">MSKIVVVVRSFGADKKAVIQAVRRTIDTSIADIIQAVAGGTPVIEKKFADRDDPGSETKLIGLVELLLRENVDFSIYELLDHQTFAPTATYFQPSLNALRCIAEGRIASLEFQRSLDILQEEKP</sequence>
<keyword evidence="2" id="KW-1185">Reference proteome</keyword>
<reference evidence="1 2" key="1">
    <citation type="submission" date="2019-09" db="EMBL/GenBank/DDBJ databases">
        <title>Taxonomy of Antarctic Massilia spp.: description of Massilia rubra sp. nov., Massilia aquatica sp. nov., Massilia mucilaginosa sp. nov., Massilia frigida sp. nov. isolated from streams, lakes and regoliths.</title>
        <authorList>
            <person name="Holochova P."/>
            <person name="Sedlacek I."/>
            <person name="Kralova S."/>
            <person name="Maslanova I."/>
            <person name="Busse H.-J."/>
            <person name="Stankova E."/>
            <person name="Vrbovska V."/>
            <person name="Kovarovic V."/>
            <person name="Bartak M."/>
            <person name="Svec P."/>
            <person name="Pantucek R."/>
        </authorList>
    </citation>
    <scope>NUCLEOTIDE SEQUENCE [LARGE SCALE GENOMIC DNA]</scope>
    <source>
        <strain evidence="1 2">CCM 8693</strain>
    </source>
</reference>